<dbReference type="OrthoDB" id="1144014at2"/>
<evidence type="ECO:0000313" key="1">
    <source>
        <dbReference type="EMBL" id="KAA8484394.1"/>
    </source>
</evidence>
<reference evidence="1 2" key="1">
    <citation type="submission" date="2019-09" db="EMBL/GenBank/DDBJ databases">
        <title>Pararcticibacter amylolyticus gen. nov., sp. nov., isolated from a rottenly hemp rope, and reclassification of Pedobacter tournemirensis as Pararcticibacter tournemirensis comb. nov.</title>
        <authorList>
            <person name="Cai Y."/>
        </authorList>
    </citation>
    <scope>NUCLEOTIDE SEQUENCE [LARGE SCALE GENOMIC DNA]</scope>
    <source>
        <strain evidence="1 2">TF5-37.2-LB10</strain>
    </source>
</reference>
<comment type="caution">
    <text evidence="1">The sequence shown here is derived from an EMBL/GenBank/DDBJ whole genome shotgun (WGS) entry which is preliminary data.</text>
</comment>
<dbReference type="EMBL" id="VWNE01000008">
    <property type="protein sequence ID" value="KAA8484394.1"/>
    <property type="molecule type" value="Genomic_DNA"/>
</dbReference>
<evidence type="ECO:0008006" key="3">
    <source>
        <dbReference type="Google" id="ProtNLM"/>
    </source>
</evidence>
<dbReference type="PROSITE" id="PS51257">
    <property type="entry name" value="PROKAR_LIPOPROTEIN"/>
    <property type="match status" value="1"/>
</dbReference>
<name>A0A5M9HG49_9SPHI</name>
<protein>
    <recommendedName>
        <fullName evidence="3">Lipoprotein</fullName>
    </recommendedName>
</protein>
<dbReference type="AlphaFoldDB" id="A0A5M9HG49"/>
<keyword evidence="2" id="KW-1185">Reference proteome</keyword>
<sequence>MRVFLFLSILLFAACNNSSDKGDKAAKKIQSIDTASEGGSEITCWGIGDIDLDNDMQSLTGKVGKANVTQDSLFKEGSFEGFVTTLWKGSPKEIIVHWKEKKEPYQTIDHLEITSPESPYHFVNGIKIGTTLKEMEKLNGGTTISLYGFGWDYGGTFISFNKGKLAGDIPCFGGVFALPENAETSDTKDVMGDSKISSSHAAFTKYDPKLVTIRVKS</sequence>
<evidence type="ECO:0000313" key="2">
    <source>
        <dbReference type="Proteomes" id="UP000322918"/>
    </source>
</evidence>
<accession>A0A5M9HG49</accession>
<organism evidence="1 2">
    <name type="scientific">Arcticibacter tournemirensis</name>
    <dbReference type="NCBI Taxonomy" id="699437"/>
    <lineage>
        <taxon>Bacteria</taxon>
        <taxon>Pseudomonadati</taxon>
        <taxon>Bacteroidota</taxon>
        <taxon>Sphingobacteriia</taxon>
        <taxon>Sphingobacteriales</taxon>
        <taxon>Sphingobacteriaceae</taxon>
        <taxon>Arcticibacter</taxon>
    </lineage>
</organism>
<dbReference type="RefSeq" id="WP_141814378.1">
    <property type="nucleotide sequence ID" value="NZ_VFPL01000001.1"/>
</dbReference>
<gene>
    <name evidence="1" type="ORF">F1649_06375</name>
</gene>
<proteinExistence type="predicted"/>
<dbReference type="Proteomes" id="UP000322918">
    <property type="component" value="Unassembled WGS sequence"/>
</dbReference>